<feature type="region of interest" description="Disordered" evidence="1">
    <location>
        <begin position="282"/>
        <end position="329"/>
    </location>
</feature>
<dbReference type="Proteomes" id="UP000799302">
    <property type="component" value="Unassembled WGS sequence"/>
</dbReference>
<sequence>MDDDEYDSDTFLADGDNFFWVEDGYALADDLVELVVPDPSIYTGDDDWDDLTRFDFWFDIDYDSDGFQDKPRRVRKKIGDKTGKVVRAGAKGTSKKRKMPFGAAKASKKAKLDPKALAMLPPVLFMPTPKDKDEPIVDVQAMQAYSVLPDWRAVLDKSEIPIIKAVNSDDLQEMDTETKADQNSSEPSVTMLALKMALQAQLSSKGLDSSVIDEATLLRLATSMMSQDEDADEMLDDLIDDIHGGEEDEQAKDPFAAWVAQAANGGAKERHPESFEADEVIHAPISPQNIPRLDPITSITRPIDPSRARGKKRKAESPEASPLKKKIVP</sequence>
<dbReference type="AlphaFoldDB" id="A0A6A6UNB0"/>
<name>A0A6A6UNB0_9PEZI</name>
<proteinExistence type="predicted"/>
<gene>
    <name evidence="2" type="ORF">BT63DRAFT_166278</name>
</gene>
<dbReference type="OrthoDB" id="3933088at2759"/>
<organism evidence="2 3">
    <name type="scientific">Microthyrium microscopicum</name>
    <dbReference type="NCBI Taxonomy" id="703497"/>
    <lineage>
        <taxon>Eukaryota</taxon>
        <taxon>Fungi</taxon>
        <taxon>Dikarya</taxon>
        <taxon>Ascomycota</taxon>
        <taxon>Pezizomycotina</taxon>
        <taxon>Dothideomycetes</taxon>
        <taxon>Dothideomycetes incertae sedis</taxon>
        <taxon>Microthyriales</taxon>
        <taxon>Microthyriaceae</taxon>
        <taxon>Microthyrium</taxon>
    </lineage>
</organism>
<reference evidence="2" key="1">
    <citation type="journal article" date="2020" name="Stud. Mycol.">
        <title>101 Dothideomycetes genomes: a test case for predicting lifestyles and emergence of pathogens.</title>
        <authorList>
            <person name="Haridas S."/>
            <person name="Albert R."/>
            <person name="Binder M."/>
            <person name="Bloem J."/>
            <person name="Labutti K."/>
            <person name="Salamov A."/>
            <person name="Andreopoulos B."/>
            <person name="Baker S."/>
            <person name="Barry K."/>
            <person name="Bills G."/>
            <person name="Bluhm B."/>
            <person name="Cannon C."/>
            <person name="Castanera R."/>
            <person name="Culley D."/>
            <person name="Daum C."/>
            <person name="Ezra D."/>
            <person name="Gonzalez J."/>
            <person name="Henrissat B."/>
            <person name="Kuo A."/>
            <person name="Liang C."/>
            <person name="Lipzen A."/>
            <person name="Lutzoni F."/>
            <person name="Magnuson J."/>
            <person name="Mondo S."/>
            <person name="Nolan M."/>
            <person name="Ohm R."/>
            <person name="Pangilinan J."/>
            <person name="Park H.-J."/>
            <person name="Ramirez L."/>
            <person name="Alfaro M."/>
            <person name="Sun H."/>
            <person name="Tritt A."/>
            <person name="Yoshinaga Y."/>
            <person name="Zwiers L.-H."/>
            <person name="Turgeon B."/>
            <person name="Goodwin S."/>
            <person name="Spatafora J."/>
            <person name="Crous P."/>
            <person name="Grigoriev I."/>
        </authorList>
    </citation>
    <scope>NUCLEOTIDE SEQUENCE</scope>
    <source>
        <strain evidence="2">CBS 115976</strain>
    </source>
</reference>
<accession>A0A6A6UNB0</accession>
<dbReference type="EMBL" id="MU004231">
    <property type="protein sequence ID" value="KAF2673765.1"/>
    <property type="molecule type" value="Genomic_DNA"/>
</dbReference>
<evidence type="ECO:0000256" key="1">
    <source>
        <dbReference type="SAM" id="MobiDB-lite"/>
    </source>
</evidence>
<keyword evidence="3" id="KW-1185">Reference proteome</keyword>
<evidence type="ECO:0000313" key="2">
    <source>
        <dbReference type="EMBL" id="KAF2673765.1"/>
    </source>
</evidence>
<evidence type="ECO:0000313" key="3">
    <source>
        <dbReference type="Proteomes" id="UP000799302"/>
    </source>
</evidence>
<protein>
    <submittedName>
        <fullName evidence="2">Uncharacterized protein</fullName>
    </submittedName>
</protein>